<dbReference type="Pfam" id="PF10936">
    <property type="entry name" value="DUF2617"/>
    <property type="match status" value="1"/>
</dbReference>
<accession>A0A7C4LK81</accession>
<protein>
    <submittedName>
        <fullName evidence="1">DUF2617 family protein</fullName>
    </submittedName>
</protein>
<organism evidence="1">
    <name type="scientific">Schlesneria paludicola</name>
    <dbReference type="NCBI Taxonomy" id="360056"/>
    <lineage>
        <taxon>Bacteria</taxon>
        <taxon>Pseudomonadati</taxon>
        <taxon>Planctomycetota</taxon>
        <taxon>Planctomycetia</taxon>
        <taxon>Planctomycetales</taxon>
        <taxon>Planctomycetaceae</taxon>
        <taxon>Schlesneria</taxon>
    </lineage>
</organism>
<dbReference type="AlphaFoldDB" id="A0A7C4LK81"/>
<sequence length="181" mass="20516">MTVQFARPDVASLVVRVYDRLVHPEFFDCHGLTVLECGNCRVHLRLCSAGHSWSLRRGKLVLTEAITRQDQPLPELRCLVEQKVSGCRTRSAQLTGGARYDISCQLETLAPDLFFRMHDELRADCAQADLAHEFPCANRFSPGALSVLRAVINRHSVMLHTYHTFPDHFAILKTQTLVECR</sequence>
<name>A0A7C4LK81_9PLAN</name>
<dbReference type="InterPro" id="IPR024486">
    <property type="entry name" value="DUF2617"/>
</dbReference>
<comment type="caution">
    <text evidence="1">The sequence shown here is derived from an EMBL/GenBank/DDBJ whole genome shotgun (WGS) entry which is preliminary data.</text>
</comment>
<dbReference type="EMBL" id="DSVQ01000011">
    <property type="protein sequence ID" value="HGT38656.1"/>
    <property type="molecule type" value="Genomic_DNA"/>
</dbReference>
<proteinExistence type="predicted"/>
<reference evidence="1" key="1">
    <citation type="journal article" date="2020" name="mSystems">
        <title>Genome- and Community-Level Interaction Insights into Carbon Utilization and Element Cycling Functions of Hydrothermarchaeota in Hydrothermal Sediment.</title>
        <authorList>
            <person name="Zhou Z."/>
            <person name="Liu Y."/>
            <person name="Xu W."/>
            <person name="Pan J."/>
            <person name="Luo Z.H."/>
            <person name="Li M."/>
        </authorList>
    </citation>
    <scope>NUCLEOTIDE SEQUENCE [LARGE SCALE GENOMIC DNA]</scope>
    <source>
        <strain evidence="1">SpSt-508</strain>
    </source>
</reference>
<evidence type="ECO:0000313" key="1">
    <source>
        <dbReference type="EMBL" id="HGT38656.1"/>
    </source>
</evidence>
<gene>
    <name evidence="1" type="ORF">ENS64_05255</name>
</gene>